<dbReference type="PROSITE" id="PS51257">
    <property type="entry name" value="PROKAR_LIPOPROTEIN"/>
    <property type="match status" value="1"/>
</dbReference>
<organism evidence="2 3">
    <name type="scientific">Brachybacterium halotolerans</name>
    <dbReference type="NCBI Taxonomy" id="2795215"/>
    <lineage>
        <taxon>Bacteria</taxon>
        <taxon>Bacillati</taxon>
        <taxon>Actinomycetota</taxon>
        <taxon>Actinomycetes</taxon>
        <taxon>Micrococcales</taxon>
        <taxon>Dermabacteraceae</taxon>
        <taxon>Brachybacterium</taxon>
    </lineage>
</organism>
<dbReference type="Pfam" id="PF13416">
    <property type="entry name" value="SBP_bac_8"/>
    <property type="match status" value="1"/>
</dbReference>
<dbReference type="Gene3D" id="3.40.190.10">
    <property type="entry name" value="Periplasmic binding protein-like II"/>
    <property type="match status" value="1"/>
</dbReference>
<feature type="signal peptide" evidence="1">
    <location>
        <begin position="1"/>
        <end position="24"/>
    </location>
</feature>
<reference evidence="2 3" key="1">
    <citation type="submission" date="2020-12" db="EMBL/GenBank/DDBJ databases">
        <title>Brachybacterium sp. MASK1Z-5, whole genome shotgun sequence.</title>
        <authorList>
            <person name="Tuo L."/>
        </authorList>
    </citation>
    <scope>NUCLEOTIDE SEQUENCE [LARGE SCALE GENOMIC DNA]</scope>
    <source>
        <strain evidence="2 3">MASK1Z-5</strain>
    </source>
</reference>
<dbReference type="RefSeq" id="WP_200500992.1">
    <property type="nucleotide sequence ID" value="NZ_JAEDAJ010000001.1"/>
</dbReference>
<name>A0ABS1B6X1_9MICO</name>
<dbReference type="InterPro" id="IPR050490">
    <property type="entry name" value="Bact_solute-bd_prot1"/>
</dbReference>
<keyword evidence="3" id="KW-1185">Reference proteome</keyword>
<gene>
    <name evidence="2" type="ORF">I8D64_03010</name>
</gene>
<evidence type="ECO:0000256" key="1">
    <source>
        <dbReference type="SAM" id="SignalP"/>
    </source>
</evidence>
<dbReference type="Proteomes" id="UP000612352">
    <property type="component" value="Unassembled WGS sequence"/>
</dbReference>
<comment type="caution">
    <text evidence="2">The sequence shown here is derived from an EMBL/GenBank/DDBJ whole genome shotgun (WGS) entry which is preliminary data.</text>
</comment>
<sequence>MHPPTRRHVLRGLGLAGLAAGGLAACGSSPTISDDPDELVMWYWNRSASPKLLEQAAKNVPGTDRHVRADVIGTTFDTKLRTSLAGGAYIPDITYINSNNALYFRNEHQFLDMNDLGAAQHADDYYEWKWKLGITPEERFCFFPLDIGPTGFYYRQDVFEKAGLPTEPDEVSAAVSTWKEWIALGAELRKATGSALVNTAQSIYEQFLNASPERYLDAEDTPLYTAEGSAVREAWDTAVAAIDAHITAGIPDARGTDQNAAWSSGKTAGHVNASWWSQIIQESAPDSAGLWRLADQPVRPGNSGGSFAAIPHTCNDPEAAFAFIRWINTPDHQAEAYNDVQLFPSAPASYESGTMKYAGDFFGDQDPLAFFSHAAEQVPESFISTWESVVSGSFTLEITNVETAGKDPDRAWADAIAAAEKALRKRGVQR</sequence>
<dbReference type="PANTHER" id="PTHR43649:SF32">
    <property type="entry name" value="SUGAR BINDING SECRETED PROTEIN"/>
    <property type="match status" value="1"/>
</dbReference>
<dbReference type="PROSITE" id="PS51318">
    <property type="entry name" value="TAT"/>
    <property type="match status" value="1"/>
</dbReference>
<evidence type="ECO:0000313" key="2">
    <source>
        <dbReference type="EMBL" id="MBK0330371.1"/>
    </source>
</evidence>
<proteinExistence type="predicted"/>
<dbReference type="EMBL" id="JAEDAJ010000001">
    <property type="protein sequence ID" value="MBK0330371.1"/>
    <property type="molecule type" value="Genomic_DNA"/>
</dbReference>
<dbReference type="InterPro" id="IPR006059">
    <property type="entry name" value="SBP"/>
</dbReference>
<protein>
    <submittedName>
        <fullName evidence="2">Extracellular solute-binding protein</fullName>
    </submittedName>
</protein>
<evidence type="ECO:0000313" key="3">
    <source>
        <dbReference type="Proteomes" id="UP000612352"/>
    </source>
</evidence>
<dbReference type="PANTHER" id="PTHR43649">
    <property type="entry name" value="ARABINOSE-BINDING PROTEIN-RELATED"/>
    <property type="match status" value="1"/>
</dbReference>
<feature type="chain" id="PRO_5047014381" evidence="1">
    <location>
        <begin position="25"/>
        <end position="430"/>
    </location>
</feature>
<dbReference type="SUPFAM" id="SSF53850">
    <property type="entry name" value="Periplasmic binding protein-like II"/>
    <property type="match status" value="1"/>
</dbReference>
<accession>A0ABS1B6X1</accession>
<keyword evidence="1" id="KW-0732">Signal</keyword>
<dbReference type="InterPro" id="IPR006311">
    <property type="entry name" value="TAT_signal"/>
</dbReference>